<dbReference type="AlphaFoldDB" id="E9GV97"/>
<dbReference type="Proteomes" id="UP000000305">
    <property type="component" value="Unassembled WGS sequence"/>
</dbReference>
<gene>
    <name evidence="1" type="ORF">DAPPUDRAFT_322219</name>
</gene>
<dbReference type="KEGG" id="dpx:DAPPUDRAFT_322219"/>
<dbReference type="EMBL" id="GL732567">
    <property type="protein sequence ID" value="EFX76647.1"/>
    <property type="molecule type" value="Genomic_DNA"/>
</dbReference>
<dbReference type="HOGENOM" id="CLU_2266396_0_0_1"/>
<keyword evidence="2" id="KW-1185">Reference proteome</keyword>
<protein>
    <submittedName>
        <fullName evidence="1">Uncharacterized protein</fullName>
    </submittedName>
</protein>
<dbReference type="InParanoid" id="E9GV97"/>
<sequence length="103" mass="11358">MARNFESTLSKYGNRGNNGHALRFEQDIVRPYKNATIVDNEAEILVDRLTTLEGTTDVPVEEIDTDCNESSDRPLPASFLTRSIPVSLDKTKPVCAATSSTLQ</sequence>
<accession>E9GV97</accession>
<reference evidence="1 2" key="1">
    <citation type="journal article" date="2011" name="Science">
        <title>The ecoresponsive genome of Daphnia pulex.</title>
        <authorList>
            <person name="Colbourne J.K."/>
            <person name="Pfrender M.E."/>
            <person name="Gilbert D."/>
            <person name="Thomas W.K."/>
            <person name="Tucker A."/>
            <person name="Oakley T.H."/>
            <person name="Tokishita S."/>
            <person name="Aerts A."/>
            <person name="Arnold G.J."/>
            <person name="Basu M.K."/>
            <person name="Bauer D.J."/>
            <person name="Caceres C.E."/>
            <person name="Carmel L."/>
            <person name="Casola C."/>
            <person name="Choi J.H."/>
            <person name="Detter J.C."/>
            <person name="Dong Q."/>
            <person name="Dusheyko S."/>
            <person name="Eads B.D."/>
            <person name="Frohlich T."/>
            <person name="Geiler-Samerotte K.A."/>
            <person name="Gerlach D."/>
            <person name="Hatcher P."/>
            <person name="Jogdeo S."/>
            <person name="Krijgsveld J."/>
            <person name="Kriventseva E.V."/>
            <person name="Kultz D."/>
            <person name="Laforsch C."/>
            <person name="Lindquist E."/>
            <person name="Lopez J."/>
            <person name="Manak J.R."/>
            <person name="Muller J."/>
            <person name="Pangilinan J."/>
            <person name="Patwardhan R.P."/>
            <person name="Pitluck S."/>
            <person name="Pritham E.J."/>
            <person name="Rechtsteiner A."/>
            <person name="Rho M."/>
            <person name="Rogozin I.B."/>
            <person name="Sakarya O."/>
            <person name="Salamov A."/>
            <person name="Schaack S."/>
            <person name="Shapiro H."/>
            <person name="Shiga Y."/>
            <person name="Skalitzky C."/>
            <person name="Smith Z."/>
            <person name="Souvorov A."/>
            <person name="Sung W."/>
            <person name="Tang Z."/>
            <person name="Tsuchiya D."/>
            <person name="Tu H."/>
            <person name="Vos H."/>
            <person name="Wang M."/>
            <person name="Wolf Y.I."/>
            <person name="Yamagata H."/>
            <person name="Yamada T."/>
            <person name="Ye Y."/>
            <person name="Shaw J.R."/>
            <person name="Andrews J."/>
            <person name="Crease T.J."/>
            <person name="Tang H."/>
            <person name="Lucas S.M."/>
            <person name="Robertson H.M."/>
            <person name="Bork P."/>
            <person name="Koonin E.V."/>
            <person name="Zdobnov E.M."/>
            <person name="Grigoriev I.V."/>
            <person name="Lynch M."/>
            <person name="Boore J.L."/>
        </authorList>
    </citation>
    <scope>NUCLEOTIDE SEQUENCE [LARGE SCALE GENOMIC DNA]</scope>
</reference>
<evidence type="ECO:0000313" key="1">
    <source>
        <dbReference type="EMBL" id="EFX76647.1"/>
    </source>
</evidence>
<proteinExistence type="predicted"/>
<name>E9GV97_DAPPU</name>
<organism evidence="1 2">
    <name type="scientific">Daphnia pulex</name>
    <name type="common">Water flea</name>
    <dbReference type="NCBI Taxonomy" id="6669"/>
    <lineage>
        <taxon>Eukaryota</taxon>
        <taxon>Metazoa</taxon>
        <taxon>Ecdysozoa</taxon>
        <taxon>Arthropoda</taxon>
        <taxon>Crustacea</taxon>
        <taxon>Branchiopoda</taxon>
        <taxon>Diplostraca</taxon>
        <taxon>Cladocera</taxon>
        <taxon>Anomopoda</taxon>
        <taxon>Daphniidae</taxon>
        <taxon>Daphnia</taxon>
    </lineage>
</organism>
<evidence type="ECO:0000313" key="2">
    <source>
        <dbReference type="Proteomes" id="UP000000305"/>
    </source>
</evidence>